<evidence type="ECO:0000313" key="11">
    <source>
        <dbReference type="Proteomes" id="UP000266391"/>
    </source>
</evidence>
<proteinExistence type="predicted"/>
<feature type="domain" description="Type III secretion system flagellar brake protein YcgR PilZN" evidence="2">
    <location>
        <begin position="8"/>
        <end position="98"/>
    </location>
</feature>
<reference evidence="3" key="2">
    <citation type="submission" date="2015-05" db="EMBL/GenBank/DDBJ databases">
        <authorList>
            <person name="Wang D.B."/>
            <person name="Wang M."/>
        </authorList>
    </citation>
    <scope>NUCLEOTIDE SEQUENCE [LARGE SCALE GENOMIC DNA]</scope>
    <source>
        <strain evidence="3">L1-83</strain>
    </source>
</reference>
<gene>
    <name evidence="9" type="ORF">DW654_05100</name>
    <name evidence="8" type="ORF">DW707_04215</name>
    <name evidence="7" type="ORF">DW813_04755</name>
    <name evidence="6" type="ORF">DW914_00965</name>
    <name evidence="5" type="ORF">DWY29_00725</name>
    <name evidence="4" type="ORF">DWY96_02985</name>
    <name evidence="3" type="ORF">RIL183_01681</name>
</gene>
<name>A0A0M6WBT2_9FIRM</name>
<dbReference type="Proteomes" id="UP000286271">
    <property type="component" value="Unassembled WGS sequence"/>
</dbReference>
<evidence type="ECO:0000313" key="14">
    <source>
        <dbReference type="Proteomes" id="UP000283738"/>
    </source>
</evidence>
<evidence type="ECO:0000313" key="7">
    <source>
        <dbReference type="EMBL" id="RHD04731.1"/>
    </source>
</evidence>
<dbReference type="InterPro" id="IPR009926">
    <property type="entry name" value="T3SS_YcgR_PilZN"/>
</dbReference>
<dbReference type="Proteomes" id="UP000285820">
    <property type="component" value="Unassembled WGS sequence"/>
</dbReference>
<dbReference type="Pfam" id="PF12945">
    <property type="entry name" value="PilZNR"/>
    <property type="match status" value="1"/>
</dbReference>
<dbReference type="EMBL" id="QSFX01000001">
    <property type="protein sequence ID" value="RHA91790.1"/>
    <property type="molecule type" value="Genomic_DNA"/>
</dbReference>
<evidence type="ECO:0000313" key="4">
    <source>
        <dbReference type="EMBL" id="RGQ53673.1"/>
    </source>
</evidence>
<evidence type="ECO:0000313" key="6">
    <source>
        <dbReference type="EMBL" id="RHA91790.1"/>
    </source>
</evidence>
<organism evidence="3 10">
    <name type="scientific">Roseburia inulinivorans</name>
    <dbReference type="NCBI Taxonomy" id="360807"/>
    <lineage>
        <taxon>Bacteria</taxon>
        <taxon>Bacillati</taxon>
        <taxon>Bacillota</taxon>
        <taxon>Clostridia</taxon>
        <taxon>Lachnospirales</taxon>
        <taxon>Lachnospiraceae</taxon>
        <taxon>Roseburia</taxon>
    </lineage>
</organism>
<sequence length="248" mass="29265">MAFTDLIKPGDKIDIRLLQQVENEERTGDTVKVYKSQVLDINKRGNLEISMPTEGTKLILLPLDVRLEFVFYSGGFLYKSIGQIVERFKRDNIYTLEVELKTRLEKFQRREFYRYECSIDFKFFELTEEQADLATVEEIFAQLRDEHFNDKIRTGTIVDISGGGIRFNSDTELKSGDHILAVAHLANERMNQEFHIVGSVISCEKKEQVTEKKYVSRVKFMIKDDRVREDIIRYIFEEERLTRQKDKR</sequence>
<keyword evidence="4" id="KW-0966">Cell projection</keyword>
<reference evidence="11 12" key="3">
    <citation type="submission" date="2018-08" db="EMBL/GenBank/DDBJ databases">
        <title>A genome reference for cultivated species of the human gut microbiota.</title>
        <authorList>
            <person name="Zou Y."/>
            <person name="Xue W."/>
            <person name="Luo G."/>
        </authorList>
    </citation>
    <scope>NUCLEOTIDE SEQUENCE [LARGE SCALE GENOMIC DNA]</scope>
    <source>
        <strain evidence="5 15">AF24-4</strain>
        <strain evidence="4 14">AF28-15</strain>
        <strain evidence="9 13">AM23-23AC</strain>
        <strain evidence="8 16">AM27-11</strain>
        <strain evidence="7 11">AM32-8LB</strain>
        <strain evidence="6 12">AM42-1AC</strain>
    </source>
</reference>
<evidence type="ECO:0000259" key="1">
    <source>
        <dbReference type="Pfam" id="PF07238"/>
    </source>
</evidence>
<keyword evidence="4" id="KW-0969">Cilium</keyword>
<dbReference type="EMBL" id="QSKW01000004">
    <property type="protein sequence ID" value="RHE99359.1"/>
    <property type="molecule type" value="Genomic_DNA"/>
</dbReference>
<keyword evidence="10" id="KW-1185">Reference proteome</keyword>
<dbReference type="Pfam" id="PF07238">
    <property type="entry name" value="PilZ"/>
    <property type="match status" value="1"/>
</dbReference>
<accession>A0A0M6WBT2</accession>
<dbReference type="EMBL" id="QRUN01000001">
    <property type="protein sequence ID" value="RGR71390.1"/>
    <property type="molecule type" value="Genomic_DNA"/>
</dbReference>
<dbReference type="EMBL" id="QRTF01000004">
    <property type="protein sequence ID" value="RGQ53673.1"/>
    <property type="molecule type" value="Genomic_DNA"/>
</dbReference>
<dbReference type="Proteomes" id="UP000049828">
    <property type="component" value="Unassembled WGS sequence"/>
</dbReference>
<dbReference type="GeneID" id="75163937"/>
<evidence type="ECO:0000259" key="2">
    <source>
        <dbReference type="Pfam" id="PF12945"/>
    </source>
</evidence>
<feature type="domain" description="PilZ" evidence="1">
    <location>
        <begin position="148"/>
        <end position="237"/>
    </location>
</feature>
<dbReference type="EMBL" id="QRHP01000003">
    <property type="protein sequence ID" value="RHF86300.1"/>
    <property type="molecule type" value="Genomic_DNA"/>
</dbReference>
<dbReference type="Proteomes" id="UP000283701">
    <property type="component" value="Unassembled WGS sequence"/>
</dbReference>
<dbReference type="EMBL" id="QSIQ01000005">
    <property type="protein sequence ID" value="RHD04731.1"/>
    <property type="molecule type" value="Genomic_DNA"/>
</dbReference>
<keyword evidence="4" id="KW-0282">Flagellum</keyword>
<evidence type="ECO:0000313" key="8">
    <source>
        <dbReference type="EMBL" id="RHE99359.1"/>
    </source>
</evidence>
<dbReference type="GO" id="GO:0035438">
    <property type="term" value="F:cyclic-di-GMP binding"/>
    <property type="evidence" value="ECO:0007669"/>
    <property type="project" value="InterPro"/>
</dbReference>
<dbReference type="Proteomes" id="UP000283492">
    <property type="component" value="Unassembled WGS sequence"/>
</dbReference>
<evidence type="ECO:0000313" key="3">
    <source>
        <dbReference type="EMBL" id="CRL33265.1"/>
    </source>
</evidence>
<evidence type="ECO:0000313" key="16">
    <source>
        <dbReference type="Proteomes" id="UP000286271"/>
    </source>
</evidence>
<dbReference type="Proteomes" id="UP000283738">
    <property type="component" value="Unassembled WGS sequence"/>
</dbReference>
<dbReference type="Gene3D" id="2.40.10.220">
    <property type="entry name" value="predicted glycosyltransferase like domains"/>
    <property type="match status" value="1"/>
</dbReference>
<dbReference type="OrthoDB" id="9783080at2"/>
<reference evidence="10" key="1">
    <citation type="submission" date="2015-05" db="EMBL/GenBank/DDBJ databases">
        <authorList>
            <consortium name="Pathogen Informatics"/>
        </authorList>
    </citation>
    <scope>NUCLEOTIDE SEQUENCE [LARGE SCALE GENOMIC DNA]</scope>
    <source>
        <strain evidence="10">L1-83</strain>
    </source>
</reference>
<evidence type="ECO:0000313" key="5">
    <source>
        <dbReference type="EMBL" id="RGR71390.1"/>
    </source>
</evidence>
<dbReference type="AlphaFoldDB" id="A0A0M6WBT2"/>
<evidence type="ECO:0000313" key="9">
    <source>
        <dbReference type="EMBL" id="RHF86300.1"/>
    </source>
</evidence>
<protein>
    <submittedName>
        <fullName evidence="4">Flagellar brake protein</fullName>
    </submittedName>
</protein>
<dbReference type="RefSeq" id="WP_007883812.1">
    <property type="nucleotide sequence ID" value="NZ_CABJFX010000001.1"/>
</dbReference>
<dbReference type="Proteomes" id="UP000266391">
    <property type="component" value="Unassembled WGS sequence"/>
</dbReference>
<evidence type="ECO:0000313" key="13">
    <source>
        <dbReference type="Proteomes" id="UP000283701"/>
    </source>
</evidence>
<dbReference type="InterPro" id="IPR009875">
    <property type="entry name" value="PilZ_domain"/>
</dbReference>
<dbReference type="EMBL" id="CVRS01000016">
    <property type="protein sequence ID" value="CRL33265.1"/>
    <property type="molecule type" value="Genomic_DNA"/>
</dbReference>
<evidence type="ECO:0000313" key="10">
    <source>
        <dbReference type="Proteomes" id="UP000049828"/>
    </source>
</evidence>
<evidence type="ECO:0000313" key="12">
    <source>
        <dbReference type="Proteomes" id="UP000283492"/>
    </source>
</evidence>
<evidence type="ECO:0000313" key="15">
    <source>
        <dbReference type="Proteomes" id="UP000285820"/>
    </source>
</evidence>
<dbReference type="STRING" id="360807.ERS852392_00529"/>